<keyword evidence="4" id="KW-0999">Mitochondrion inner membrane</keyword>
<dbReference type="EMBL" id="KN880780">
    <property type="protein sequence ID" value="KIY62487.1"/>
    <property type="molecule type" value="Genomic_DNA"/>
</dbReference>
<evidence type="ECO:0000256" key="7">
    <source>
        <dbReference type="ARBA" id="ARBA00023128"/>
    </source>
</evidence>
<name>A0A0D7AW93_9AGAR</name>
<comment type="subcellular location">
    <subcellularLocation>
        <location evidence="1">Mitochondrion inner membrane</location>
    </subcellularLocation>
</comment>
<evidence type="ECO:0000256" key="5">
    <source>
        <dbReference type="ARBA" id="ARBA00022946"/>
    </source>
</evidence>
<feature type="transmembrane region" description="Helical" evidence="11">
    <location>
        <begin position="61"/>
        <end position="91"/>
    </location>
</feature>
<evidence type="ECO:0000256" key="3">
    <source>
        <dbReference type="ARBA" id="ARBA00022692"/>
    </source>
</evidence>
<evidence type="ECO:0000256" key="6">
    <source>
        <dbReference type="ARBA" id="ARBA00022989"/>
    </source>
</evidence>
<keyword evidence="7" id="KW-0496">Mitochondrion</keyword>
<keyword evidence="5" id="KW-0809">Transit peptide</keyword>
<dbReference type="GO" id="GO:0005743">
    <property type="term" value="C:mitochondrial inner membrane"/>
    <property type="evidence" value="ECO:0007669"/>
    <property type="project" value="UniProtKB-SubCell"/>
</dbReference>
<comment type="similarity">
    <text evidence="2">Belongs to the MDM31/MDM32 family.</text>
</comment>
<dbReference type="Proteomes" id="UP000054007">
    <property type="component" value="Unassembled WGS sequence"/>
</dbReference>
<sequence>MAYNADQYSDFFRKLASSLPHVQRPTKDDFLNVASGFWERAKIRFKWFTIRSFRKFNSDDISAFISIVLMSQTLWIFVGTTTFVSVIFAIANALGLENFIARSASSYLTSETGVTVIFESAIVPKWTSSKISFKKVYVSRRPNSFPPRRAKDHSTALGYDVSNHPANHRLEDEEDLDLDPDENTNYSQFDLTIDTIDVTLSLWRWLDGRGLVEDASVKGVRGVFDRRSITWDPDNPLVPADFRTKARPGDFDLDRFQVEDMLVTVYQPGDFRPFTMSIFRADLHQFRKQWVLYDILNAENVVGQFDGCLFSLHRPQSIGRTTEMDLKDTDWARMTRIRIDGVNVDHLQRSTANEGPISWITAGKIDAVLDIKFPKGPSDSLQLDALLDEITTAITESLANTAMNPALTLNPALERIPGQRQLAKPPLSAPQDKDATNAAPARTVTVDIDLRFRDVKAQMPIFTNHISYMNNALARPIVAFMNANRTLVPIHCRIVKDIEDFDGAWSVSGLLDEIAIKMYDALAFHVTQANIDRRMRVVGIWSLQKTAAAVLKALRAAFDPLSVQMREAYLYNGPSVWSRMGKEAFGETAGATA</sequence>
<evidence type="ECO:0000313" key="13">
    <source>
        <dbReference type="Proteomes" id="UP000054007"/>
    </source>
</evidence>
<evidence type="ECO:0000256" key="10">
    <source>
        <dbReference type="SAM" id="MobiDB-lite"/>
    </source>
</evidence>
<keyword evidence="13" id="KW-1185">Reference proteome</keyword>
<evidence type="ECO:0000313" key="12">
    <source>
        <dbReference type="EMBL" id="KIY62487.1"/>
    </source>
</evidence>
<keyword evidence="6 11" id="KW-1133">Transmembrane helix</keyword>
<protein>
    <submittedName>
        <fullName evidence="12">Mitochondrial distribution and morphology protein family 31/32</fullName>
    </submittedName>
</protein>
<dbReference type="GO" id="GO:0000001">
    <property type="term" value="P:mitochondrion inheritance"/>
    <property type="evidence" value="ECO:0007669"/>
    <property type="project" value="InterPro"/>
</dbReference>
<gene>
    <name evidence="12" type="ORF">CYLTODRAFT_361393</name>
</gene>
<dbReference type="GO" id="GO:0007005">
    <property type="term" value="P:mitochondrion organization"/>
    <property type="evidence" value="ECO:0007669"/>
    <property type="project" value="InterPro"/>
</dbReference>
<evidence type="ECO:0000256" key="9">
    <source>
        <dbReference type="ARBA" id="ARBA00025191"/>
    </source>
</evidence>
<dbReference type="PANTHER" id="PTHR31068:SF0">
    <property type="entry name" value="MITOCHONDRIAL DISTRIBUTION AND MORPHOLOGY PROTEIN 31"/>
    <property type="match status" value="1"/>
</dbReference>
<evidence type="ECO:0000256" key="8">
    <source>
        <dbReference type="ARBA" id="ARBA00023136"/>
    </source>
</evidence>
<keyword evidence="3 11" id="KW-0812">Transmembrane</keyword>
<dbReference type="Pfam" id="PF08118">
    <property type="entry name" value="MDM31_MDM32"/>
    <property type="match status" value="1"/>
</dbReference>
<comment type="function">
    <text evidence="9">Involved in the organization of the mitochondrial membranes and the global structure of the mitochondria. Also required for mitochondrial distribution and mobility as well as for the maintenance of mitochondrial DNA nucleoids structures.</text>
</comment>
<evidence type="ECO:0000256" key="4">
    <source>
        <dbReference type="ARBA" id="ARBA00022792"/>
    </source>
</evidence>
<dbReference type="OrthoDB" id="17678at2759"/>
<organism evidence="12 13">
    <name type="scientific">Cylindrobasidium torrendii FP15055 ss-10</name>
    <dbReference type="NCBI Taxonomy" id="1314674"/>
    <lineage>
        <taxon>Eukaryota</taxon>
        <taxon>Fungi</taxon>
        <taxon>Dikarya</taxon>
        <taxon>Basidiomycota</taxon>
        <taxon>Agaricomycotina</taxon>
        <taxon>Agaricomycetes</taxon>
        <taxon>Agaricomycetidae</taxon>
        <taxon>Agaricales</taxon>
        <taxon>Marasmiineae</taxon>
        <taxon>Physalacriaceae</taxon>
        <taxon>Cylindrobasidium</taxon>
    </lineage>
</organism>
<reference evidence="12 13" key="1">
    <citation type="journal article" date="2015" name="Fungal Genet. Biol.">
        <title>Evolution of novel wood decay mechanisms in Agaricales revealed by the genome sequences of Fistulina hepatica and Cylindrobasidium torrendii.</title>
        <authorList>
            <person name="Floudas D."/>
            <person name="Held B.W."/>
            <person name="Riley R."/>
            <person name="Nagy L.G."/>
            <person name="Koehler G."/>
            <person name="Ransdell A.S."/>
            <person name="Younus H."/>
            <person name="Chow J."/>
            <person name="Chiniquy J."/>
            <person name="Lipzen A."/>
            <person name="Tritt A."/>
            <person name="Sun H."/>
            <person name="Haridas S."/>
            <person name="LaButti K."/>
            <person name="Ohm R.A."/>
            <person name="Kues U."/>
            <person name="Blanchette R.A."/>
            <person name="Grigoriev I.V."/>
            <person name="Minto R.E."/>
            <person name="Hibbett D.S."/>
        </authorList>
    </citation>
    <scope>NUCLEOTIDE SEQUENCE [LARGE SCALE GENOMIC DNA]</scope>
    <source>
        <strain evidence="12 13">FP15055 ss-10</strain>
    </source>
</reference>
<evidence type="ECO:0000256" key="11">
    <source>
        <dbReference type="SAM" id="Phobius"/>
    </source>
</evidence>
<dbReference type="PANTHER" id="PTHR31068">
    <property type="entry name" value="MITOCHONDRIAL DISTRIBUTION AND MORPHOLOGY PROTEIN 31"/>
    <property type="match status" value="1"/>
</dbReference>
<evidence type="ECO:0000256" key="2">
    <source>
        <dbReference type="ARBA" id="ARBA00005687"/>
    </source>
</evidence>
<proteinExistence type="inferred from homology"/>
<dbReference type="AlphaFoldDB" id="A0A0D7AW93"/>
<keyword evidence="8 11" id="KW-0472">Membrane</keyword>
<evidence type="ECO:0000256" key="1">
    <source>
        <dbReference type="ARBA" id="ARBA00004273"/>
    </source>
</evidence>
<accession>A0A0D7AW93</accession>
<feature type="region of interest" description="Disordered" evidence="10">
    <location>
        <begin position="420"/>
        <end position="440"/>
    </location>
</feature>
<dbReference type="STRING" id="1314674.A0A0D7AW93"/>
<dbReference type="InterPro" id="IPR012571">
    <property type="entry name" value="Mdm31/Mdm32"/>
</dbReference>